<reference evidence="1" key="1">
    <citation type="submission" date="2022-08" db="EMBL/GenBank/DDBJ databases">
        <title>Reclassification of Massilia species as members of the genera Telluria, Duganella, Pseudoduganella, Mokoshia gen. nov. and Zemynaea gen. nov. using orthogonal and non-orthogonal genome-based approaches.</title>
        <authorList>
            <person name="Bowman J.P."/>
        </authorList>
    </citation>
    <scope>NUCLEOTIDE SEQUENCE</scope>
    <source>
        <strain evidence="1">LMG 11547</strain>
    </source>
</reference>
<dbReference type="Proteomes" id="UP001165263">
    <property type="component" value="Unassembled WGS sequence"/>
</dbReference>
<protein>
    <submittedName>
        <fullName evidence="1">Uncharacterized protein</fullName>
    </submittedName>
</protein>
<dbReference type="EMBL" id="JANUHC010000006">
    <property type="protein sequence ID" value="MCS0631288.1"/>
    <property type="molecule type" value="Genomic_DNA"/>
</dbReference>
<dbReference type="RefSeq" id="WP_259450367.1">
    <property type="nucleotide sequence ID" value="NZ_CP119520.1"/>
</dbReference>
<name>A0ABT2C1M3_9BURK</name>
<organism evidence="1 2">
    <name type="scientific">Telluria mixta</name>
    <dbReference type="NCBI Taxonomy" id="34071"/>
    <lineage>
        <taxon>Bacteria</taxon>
        <taxon>Pseudomonadati</taxon>
        <taxon>Pseudomonadota</taxon>
        <taxon>Betaproteobacteria</taxon>
        <taxon>Burkholderiales</taxon>
        <taxon>Oxalobacteraceae</taxon>
        <taxon>Telluria group</taxon>
        <taxon>Telluria</taxon>
    </lineage>
</organism>
<evidence type="ECO:0000313" key="1">
    <source>
        <dbReference type="EMBL" id="MCS0631288.1"/>
    </source>
</evidence>
<proteinExistence type="predicted"/>
<gene>
    <name evidence="1" type="ORF">NX786_18325</name>
</gene>
<keyword evidence="2" id="KW-1185">Reference proteome</keyword>
<comment type="caution">
    <text evidence="1">The sequence shown here is derived from an EMBL/GenBank/DDBJ whole genome shotgun (WGS) entry which is preliminary data.</text>
</comment>
<accession>A0ABT2C1M3</accession>
<sequence length="40" mass="4500">MHPEQAQHRRNSLFDKAQWGGKAALMARNSSQKSFTNNGV</sequence>
<evidence type="ECO:0000313" key="2">
    <source>
        <dbReference type="Proteomes" id="UP001165263"/>
    </source>
</evidence>